<dbReference type="SUPFAM" id="SSF82784">
    <property type="entry name" value="OsmC-like"/>
    <property type="match status" value="1"/>
</dbReference>
<dbReference type="InterPro" id="IPR003718">
    <property type="entry name" value="OsmC/Ohr_fam"/>
</dbReference>
<dbReference type="Pfam" id="PF02566">
    <property type="entry name" value="OsmC"/>
    <property type="match status" value="1"/>
</dbReference>
<protein>
    <submittedName>
        <fullName evidence="1">Putative redox protein</fullName>
    </submittedName>
</protein>
<evidence type="ECO:0000313" key="1">
    <source>
        <dbReference type="EMBL" id="SDC20806.1"/>
    </source>
</evidence>
<dbReference type="RefSeq" id="WP_092437438.1">
    <property type="nucleotide sequence ID" value="NZ_FMYP01000021.1"/>
</dbReference>
<dbReference type="EMBL" id="FMYP01000021">
    <property type="protein sequence ID" value="SDC20806.1"/>
    <property type="molecule type" value="Genomic_DNA"/>
</dbReference>
<evidence type="ECO:0000313" key="2">
    <source>
        <dbReference type="Proteomes" id="UP000199452"/>
    </source>
</evidence>
<dbReference type="InterPro" id="IPR036102">
    <property type="entry name" value="OsmC/Ohrsf"/>
</dbReference>
<dbReference type="STRING" id="1640674.SAMN05216323_102115"/>
<dbReference type="OrthoDB" id="9791538at2"/>
<dbReference type="InterPro" id="IPR015946">
    <property type="entry name" value="KH_dom-like_a/b"/>
</dbReference>
<name>A0A1G6JS48_9BACT</name>
<dbReference type="Gene3D" id="3.30.300.20">
    <property type="match status" value="1"/>
</dbReference>
<reference evidence="1 2" key="1">
    <citation type="submission" date="2016-09" db="EMBL/GenBank/DDBJ databases">
        <authorList>
            <person name="Capua I."/>
            <person name="De Benedictis P."/>
            <person name="Joannis T."/>
            <person name="Lombin L.H."/>
            <person name="Cattoli G."/>
        </authorList>
    </citation>
    <scope>NUCLEOTIDE SEQUENCE [LARGE SCALE GENOMIC DNA]</scope>
    <source>
        <strain evidence="1 2">A7P-90m</strain>
    </source>
</reference>
<proteinExistence type="predicted"/>
<dbReference type="PANTHER" id="PTHR39624">
    <property type="entry name" value="PROTEIN INVOLVED IN RIMO-MEDIATED BETA-METHYLTHIOLATION OF RIBOSOMAL PROTEIN S12 YCAO"/>
    <property type="match status" value="1"/>
</dbReference>
<dbReference type="Proteomes" id="UP000199452">
    <property type="component" value="Unassembled WGS sequence"/>
</dbReference>
<sequence length="130" mass="14439">MAHVKAIIGNDHYKTVITTATNSIIADEPKHADGTDLGFAPTELLASALASCTAITLRMYADRKEWALDQVEVEVIFQRDNEHNISNINRNIILHGDLSPEQRERLLQIANQCIIHKTLTSPIAIISELV</sequence>
<keyword evidence="2" id="KW-1185">Reference proteome</keyword>
<gene>
    <name evidence="1" type="ORF">SAMN05216323_102115</name>
</gene>
<organism evidence="1 2">
    <name type="scientific">Williamwhitmania taraxaci</name>
    <dbReference type="NCBI Taxonomy" id="1640674"/>
    <lineage>
        <taxon>Bacteria</taxon>
        <taxon>Pseudomonadati</taxon>
        <taxon>Bacteroidota</taxon>
        <taxon>Bacteroidia</taxon>
        <taxon>Bacteroidales</taxon>
        <taxon>Williamwhitmaniaceae</taxon>
        <taxon>Williamwhitmania</taxon>
    </lineage>
</organism>
<dbReference type="AlphaFoldDB" id="A0A1G6JS48"/>
<accession>A0A1G6JS48</accession>
<dbReference type="PANTHER" id="PTHR39624:SF2">
    <property type="entry name" value="OSMC-LIKE PROTEIN"/>
    <property type="match status" value="1"/>
</dbReference>